<proteinExistence type="predicted"/>
<feature type="compositionally biased region" description="Low complexity" evidence="1">
    <location>
        <begin position="15"/>
        <end position="26"/>
    </location>
</feature>
<name>A0AAX6FUQ5_IRIPA</name>
<sequence length="70" mass="8052">MGRGRGRCRRGRLPSPSTCSRSGARSSRSRRRKLRWWCCPVPAVGRMLGRRRRGSSEERWGGTQARGRPR</sequence>
<dbReference type="AlphaFoldDB" id="A0AAX6FUQ5"/>
<accession>A0AAX6FUQ5</accession>
<comment type="caution">
    <text evidence="2">The sequence shown here is derived from an EMBL/GenBank/DDBJ whole genome shotgun (WGS) entry which is preliminary data.</text>
</comment>
<evidence type="ECO:0000313" key="2">
    <source>
        <dbReference type="EMBL" id="KAJ6819815.1"/>
    </source>
</evidence>
<evidence type="ECO:0000256" key="1">
    <source>
        <dbReference type="SAM" id="MobiDB-lite"/>
    </source>
</evidence>
<keyword evidence="2" id="KW-0418">Kinase</keyword>
<dbReference type="Proteomes" id="UP001140949">
    <property type="component" value="Unassembled WGS sequence"/>
</dbReference>
<feature type="compositionally biased region" description="Basic residues" evidence="1">
    <location>
        <begin position="1"/>
        <end position="12"/>
    </location>
</feature>
<reference evidence="2" key="2">
    <citation type="submission" date="2023-04" db="EMBL/GenBank/DDBJ databases">
        <authorList>
            <person name="Bruccoleri R.E."/>
            <person name="Oakeley E.J."/>
            <person name="Faust A.-M."/>
            <person name="Dessus-Babus S."/>
            <person name="Altorfer M."/>
            <person name="Burckhardt D."/>
            <person name="Oertli M."/>
            <person name="Naumann U."/>
            <person name="Petersen F."/>
            <person name="Wong J."/>
        </authorList>
    </citation>
    <scope>NUCLEOTIDE SEQUENCE</scope>
    <source>
        <strain evidence="2">GSM-AAB239-AS_SAM_17_03QT</strain>
        <tissue evidence="2">Leaf</tissue>
    </source>
</reference>
<dbReference type="EMBL" id="JANAVB010025999">
    <property type="protein sequence ID" value="KAJ6819815.1"/>
    <property type="molecule type" value="Genomic_DNA"/>
</dbReference>
<keyword evidence="2" id="KW-0808">Transferase</keyword>
<reference evidence="2" key="1">
    <citation type="journal article" date="2023" name="GigaByte">
        <title>Genome assembly of the bearded iris, Iris pallida Lam.</title>
        <authorList>
            <person name="Bruccoleri R.E."/>
            <person name="Oakeley E.J."/>
            <person name="Faust A.M.E."/>
            <person name="Altorfer M."/>
            <person name="Dessus-Babus S."/>
            <person name="Burckhardt D."/>
            <person name="Oertli M."/>
            <person name="Naumann U."/>
            <person name="Petersen F."/>
            <person name="Wong J."/>
        </authorList>
    </citation>
    <scope>NUCLEOTIDE SEQUENCE</scope>
    <source>
        <strain evidence="2">GSM-AAB239-AS_SAM_17_03QT</strain>
    </source>
</reference>
<evidence type="ECO:0000313" key="3">
    <source>
        <dbReference type="Proteomes" id="UP001140949"/>
    </source>
</evidence>
<dbReference type="GO" id="GO:0016301">
    <property type="term" value="F:kinase activity"/>
    <property type="evidence" value="ECO:0007669"/>
    <property type="project" value="UniProtKB-KW"/>
</dbReference>
<feature type="region of interest" description="Disordered" evidence="1">
    <location>
        <begin position="48"/>
        <end position="70"/>
    </location>
</feature>
<gene>
    <name evidence="2" type="ORF">M6B38_401410</name>
</gene>
<keyword evidence="3" id="KW-1185">Reference proteome</keyword>
<feature type="region of interest" description="Disordered" evidence="1">
    <location>
        <begin position="1"/>
        <end position="32"/>
    </location>
</feature>
<protein>
    <submittedName>
        <fullName evidence="2">Proline-rich receptor-like protein kinase PERK13</fullName>
    </submittedName>
</protein>
<organism evidence="2 3">
    <name type="scientific">Iris pallida</name>
    <name type="common">Sweet iris</name>
    <dbReference type="NCBI Taxonomy" id="29817"/>
    <lineage>
        <taxon>Eukaryota</taxon>
        <taxon>Viridiplantae</taxon>
        <taxon>Streptophyta</taxon>
        <taxon>Embryophyta</taxon>
        <taxon>Tracheophyta</taxon>
        <taxon>Spermatophyta</taxon>
        <taxon>Magnoliopsida</taxon>
        <taxon>Liliopsida</taxon>
        <taxon>Asparagales</taxon>
        <taxon>Iridaceae</taxon>
        <taxon>Iridoideae</taxon>
        <taxon>Irideae</taxon>
        <taxon>Iris</taxon>
    </lineage>
</organism>
<keyword evidence="2" id="KW-0675">Receptor</keyword>